<organism evidence="4 5">
    <name type="scientific">Cyclotella cryptica</name>
    <dbReference type="NCBI Taxonomy" id="29204"/>
    <lineage>
        <taxon>Eukaryota</taxon>
        <taxon>Sar</taxon>
        <taxon>Stramenopiles</taxon>
        <taxon>Ochrophyta</taxon>
        <taxon>Bacillariophyta</taxon>
        <taxon>Coscinodiscophyceae</taxon>
        <taxon>Thalassiosirophycidae</taxon>
        <taxon>Stephanodiscales</taxon>
        <taxon>Stephanodiscaceae</taxon>
        <taxon>Cyclotella</taxon>
    </lineage>
</organism>
<feature type="region of interest" description="Disordered" evidence="2">
    <location>
        <begin position="349"/>
        <end position="368"/>
    </location>
</feature>
<feature type="domain" description="Arf-GAP" evidence="3">
    <location>
        <begin position="59"/>
        <end position="201"/>
    </location>
</feature>
<proteinExistence type="predicted"/>
<keyword evidence="5" id="KW-1185">Reference proteome</keyword>
<evidence type="ECO:0000256" key="2">
    <source>
        <dbReference type="SAM" id="MobiDB-lite"/>
    </source>
</evidence>
<dbReference type="GO" id="GO:0008270">
    <property type="term" value="F:zinc ion binding"/>
    <property type="evidence" value="ECO:0007669"/>
    <property type="project" value="UniProtKB-KW"/>
</dbReference>
<gene>
    <name evidence="4" type="ORF">HJC23_013159</name>
</gene>
<keyword evidence="1" id="KW-0479">Metal-binding</keyword>
<dbReference type="SUPFAM" id="SSF57863">
    <property type="entry name" value="ArfGap/RecO-like zinc finger"/>
    <property type="match status" value="1"/>
</dbReference>
<protein>
    <recommendedName>
        <fullName evidence="3">Arf-GAP domain-containing protein</fullName>
    </recommendedName>
</protein>
<dbReference type="Gene3D" id="1.10.220.150">
    <property type="entry name" value="Arf GTPase activating protein"/>
    <property type="match status" value="1"/>
</dbReference>
<evidence type="ECO:0000313" key="5">
    <source>
        <dbReference type="Proteomes" id="UP001516023"/>
    </source>
</evidence>
<dbReference type="InterPro" id="IPR038508">
    <property type="entry name" value="ArfGAP_dom_sf"/>
</dbReference>
<evidence type="ECO:0000256" key="1">
    <source>
        <dbReference type="PROSITE-ProRule" id="PRU00288"/>
    </source>
</evidence>
<name>A0ABD3QMN0_9STRA</name>
<dbReference type="Proteomes" id="UP001516023">
    <property type="component" value="Unassembled WGS sequence"/>
</dbReference>
<evidence type="ECO:0000259" key="3">
    <source>
        <dbReference type="PROSITE" id="PS50115"/>
    </source>
</evidence>
<comment type="caution">
    <text evidence="4">The sequence shown here is derived from an EMBL/GenBank/DDBJ whole genome shotgun (WGS) entry which is preliminary data.</text>
</comment>
<dbReference type="PROSITE" id="PS50115">
    <property type="entry name" value="ARFGAP"/>
    <property type="match status" value="1"/>
</dbReference>
<dbReference type="EMBL" id="JABMIG020000025">
    <property type="protein sequence ID" value="KAL3801654.1"/>
    <property type="molecule type" value="Genomic_DNA"/>
</dbReference>
<dbReference type="Pfam" id="PF01412">
    <property type="entry name" value="ArfGap"/>
    <property type="match status" value="1"/>
</dbReference>
<keyword evidence="1" id="KW-0862">Zinc</keyword>
<dbReference type="InterPro" id="IPR037278">
    <property type="entry name" value="ARFGAP/RecO"/>
</dbReference>
<evidence type="ECO:0000313" key="4">
    <source>
        <dbReference type="EMBL" id="KAL3801654.1"/>
    </source>
</evidence>
<dbReference type="InterPro" id="IPR001164">
    <property type="entry name" value="ArfGAP_dom"/>
</dbReference>
<accession>A0ABD3QMN0</accession>
<keyword evidence="1" id="KW-0863">Zinc-finger</keyword>
<reference evidence="4 5" key="1">
    <citation type="journal article" date="2020" name="G3 (Bethesda)">
        <title>Improved Reference Genome for Cyclotella cryptica CCMP332, a Model for Cell Wall Morphogenesis, Salinity Adaptation, and Lipid Production in Diatoms (Bacillariophyta).</title>
        <authorList>
            <person name="Roberts W.R."/>
            <person name="Downey K.M."/>
            <person name="Ruck E.C."/>
            <person name="Traller J.C."/>
            <person name="Alverson A.J."/>
        </authorList>
    </citation>
    <scope>NUCLEOTIDE SEQUENCE [LARGE SCALE GENOMIC DNA]</scope>
    <source>
        <strain evidence="4 5">CCMP332</strain>
    </source>
</reference>
<dbReference type="AlphaFoldDB" id="A0ABD3QMN0"/>
<sequence>MAKSTLPHLLPSSVHHFSICQVPRVIAAASQLESLCLDEYAYHSGAEREPASHGPGFPSTVLPIVLLFPGNACCVDCGDEERTNLKYGSVGYGTVLCEVCANRHMMYTGEESNILSLTSAPWTLRSMLSLLSGGNSQMLEYIRSKPRWRPPKSTSSDPEEVLAFKQIYLSKAATTYRGMISQWVEQTYDERMHQVQEEIEAREALFHLKNMRPIDPFENIFKRNNVSREDILGLTVSSGNKSSGLGDSFSTVKGGGGNAARNAVVPPSFISQEAPPIDVIKDKILARRARNPSIRAQSQQANSTATNSLGGKILRNVMEQLEQQHEPPKSYLLRRRGSDIVGEVAEFSIQDQEYGDTDQGNWGSDRNDDVLSISGYGTKLPKYRNDDVRSVTVGVSRPPRPRGFDDQTLGSMPLMNEGVPLTTYRRSSG</sequence>